<name>A0ABT0P5Y4_9ACTN</name>
<accession>A0ABT0P5Y4</accession>
<comment type="caution">
    <text evidence="1">The sequence shown here is derived from an EMBL/GenBank/DDBJ whole genome shotgun (WGS) entry which is preliminary data.</text>
</comment>
<keyword evidence="2" id="KW-1185">Reference proteome</keyword>
<proteinExistence type="predicted"/>
<dbReference type="Proteomes" id="UP001202052">
    <property type="component" value="Unassembled WGS sequence"/>
</dbReference>
<gene>
    <name evidence="1" type="ORF">M4438_37670</name>
</gene>
<reference evidence="1 2" key="1">
    <citation type="submission" date="2022-05" db="EMBL/GenBank/DDBJ databases">
        <title>Genome Resource of Streptomyces lavenduligriseus GA1-1, a Strain with Broad-Spectrum Antifungal Activity against Phytopathogenic Fungi.</title>
        <authorList>
            <person name="Qi D."/>
        </authorList>
    </citation>
    <scope>NUCLEOTIDE SEQUENCE [LARGE SCALE GENOMIC DNA]</scope>
    <source>
        <strain evidence="1 2">GA1-1</strain>
    </source>
</reference>
<sequence length="332" mass="36573">MPAWLRARFPEPRRDDPALCPPELPGQLGLFPTPRRRFAASDGARIHDRDIPDAPLAFAALEEMARERGVGTYWLFRTRPLLRLALAAREPGEHQVRPEAVRDLPAMRPTITEALHRAGLLAPPATRRIVSSDRLTHGSCAHCYAWANDRRRLCEACANWQYALGNPESSACTRCRRIVPTSGGRCRFCRIVEAETEIDTAGAGLDGGDQLWFAGRLAPALAVLTPGVPPSRHGRFNLKRRQARSAAGRPLSPHLVNPAQLELFPAPARDWTRLAARAEPALTAEAVNLLDDFTTYIRSRGWSTYSFSGSVRTLRLITGHLGAAAPVHEADV</sequence>
<evidence type="ECO:0000313" key="2">
    <source>
        <dbReference type="Proteomes" id="UP001202052"/>
    </source>
</evidence>
<feature type="non-terminal residue" evidence="1">
    <location>
        <position position="332"/>
    </location>
</feature>
<evidence type="ECO:0000313" key="1">
    <source>
        <dbReference type="EMBL" id="MCL3999153.1"/>
    </source>
</evidence>
<dbReference type="EMBL" id="JAMCCK010000170">
    <property type="protein sequence ID" value="MCL3999153.1"/>
    <property type="molecule type" value="Genomic_DNA"/>
</dbReference>
<organism evidence="1 2">
    <name type="scientific">Streptomyces lavenduligriseus</name>
    <dbReference type="NCBI Taxonomy" id="67315"/>
    <lineage>
        <taxon>Bacteria</taxon>
        <taxon>Bacillati</taxon>
        <taxon>Actinomycetota</taxon>
        <taxon>Actinomycetes</taxon>
        <taxon>Kitasatosporales</taxon>
        <taxon>Streptomycetaceae</taxon>
        <taxon>Streptomyces</taxon>
    </lineage>
</organism>
<protein>
    <submittedName>
        <fullName evidence="1">Uncharacterized protein</fullName>
    </submittedName>
</protein>